<keyword evidence="1" id="KW-0472">Membrane</keyword>
<organism evidence="3 4">
    <name type="scientific">Fistulifera solaris</name>
    <name type="common">Oleaginous diatom</name>
    <dbReference type="NCBI Taxonomy" id="1519565"/>
    <lineage>
        <taxon>Eukaryota</taxon>
        <taxon>Sar</taxon>
        <taxon>Stramenopiles</taxon>
        <taxon>Ochrophyta</taxon>
        <taxon>Bacillariophyta</taxon>
        <taxon>Bacillariophyceae</taxon>
        <taxon>Bacillariophycidae</taxon>
        <taxon>Naviculales</taxon>
        <taxon>Naviculaceae</taxon>
        <taxon>Fistulifera</taxon>
    </lineage>
</organism>
<evidence type="ECO:0000313" key="3">
    <source>
        <dbReference type="EMBL" id="GAX27242.1"/>
    </source>
</evidence>
<gene>
    <name evidence="3" type="ORF">FisN_13Lu202</name>
</gene>
<dbReference type="Proteomes" id="UP000198406">
    <property type="component" value="Unassembled WGS sequence"/>
</dbReference>
<evidence type="ECO:0000256" key="2">
    <source>
        <dbReference type="SAM" id="SignalP"/>
    </source>
</evidence>
<dbReference type="InParanoid" id="A0A1Z5KME5"/>
<keyword evidence="2" id="KW-0732">Signal</keyword>
<feature type="transmembrane region" description="Helical" evidence="1">
    <location>
        <begin position="120"/>
        <end position="139"/>
    </location>
</feature>
<feature type="chain" id="PRO_5012351384" description="SAP domain-containing protein" evidence="2">
    <location>
        <begin position="20"/>
        <end position="172"/>
    </location>
</feature>
<evidence type="ECO:0000256" key="1">
    <source>
        <dbReference type="SAM" id="Phobius"/>
    </source>
</evidence>
<keyword evidence="1" id="KW-0812">Transmembrane</keyword>
<name>A0A1Z5KME5_FISSO</name>
<dbReference type="OrthoDB" id="49066at2759"/>
<dbReference type="EMBL" id="BDSP01000253">
    <property type="protein sequence ID" value="GAX27242.1"/>
    <property type="molecule type" value="Genomic_DNA"/>
</dbReference>
<dbReference type="AlphaFoldDB" id="A0A1Z5KME5"/>
<feature type="signal peptide" evidence="2">
    <location>
        <begin position="1"/>
        <end position="19"/>
    </location>
</feature>
<keyword evidence="4" id="KW-1185">Reference proteome</keyword>
<evidence type="ECO:0008006" key="5">
    <source>
        <dbReference type="Google" id="ProtNLM"/>
    </source>
</evidence>
<evidence type="ECO:0000313" key="4">
    <source>
        <dbReference type="Proteomes" id="UP000198406"/>
    </source>
</evidence>
<protein>
    <recommendedName>
        <fullName evidence="5">SAP domain-containing protein</fullName>
    </recommendedName>
</protein>
<comment type="caution">
    <text evidence="3">The sequence shown here is derived from an EMBL/GenBank/DDBJ whole genome shotgun (WGS) entry which is preliminary data.</text>
</comment>
<accession>A0A1Z5KME5</accession>
<sequence length="172" mass="19356">MHCVVCWVTLMFLFAPIQAFSVRKQTLRPISRVTSCRLSSSREEEIARLEEQLRKLKEGDVSEGTVKKIKSKTDEELQKYAVDERVLEKIRGKDMLLSESDLIEAQILDKNEETSVGGKLVPVFATVAMAVFLFFFAQVPVGQEDLSRYSVTGNAASKTIDLGDMNPNRPQN</sequence>
<proteinExistence type="predicted"/>
<keyword evidence="1" id="KW-1133">Transmembrane helix</keyword>
<reference evidence="3 4" key="1">
    <citation type="journal article" date="2015" name="Plant Cell">
        <title>Oil accumulation by the oleaginous diatom Fistulifera solaris as revealed by the genome and transcriptome.</title>
        <authorList>
            <person name="Tanaka T."/>
            <person name="Maeda Y."/>
            <person name="Veluchamy A."/>
            <person name="Tanaka M."/>
            <person name="Abida H."/>
            <person name="Marechal E."/>
            <person name="Bowler C."/>
            <person name="Muto M."/>
            <person name="Sunaga Y."/>
            <person name="Tanaka M."/>
            <person name="Yoshino T."/>
            <person name="Taniguchi T."/>
            <person name="Fukuda Y."/>
            <person name="Nemoto M."/>
            <person name="Matsumoto M."/>
            <person name="Wong P.S."/>
            <person name="Aburatani S."/>
            <person name="Fujibuchi W."/>
        </authorList>
    </citation>
    <scope>NUCLEOTIDE SEQUENCE [LARGE SCALE GENOMIC DNA]</scope>
    <source>
        <strain evidence="3 4">JPCC DA0580</strain>
    </source>
</reference>